<comment type="subcellular location">
    <subcellularLocation>
        <location evidence="2">Cytoplasm</location>
    </subcellularLocation>
</comment>
<comment type="similarity">
    <text evidence="1 2">Belongs to the PhoU family.</text>
</comment>
<dbReference type="EMBL" id="JAUYVI010000007">
    <property type="protein sequence ID" value="MDQ7250488.1"/>
    <property type="molecule type" value="Genomic_DNA"/>
</dbReference>
<name>A0ABU0YRZ1_9PROT</name>
<gene>
    <name evidence="4" type="primary">phoU</name>
    <name evidence="4" type="ORF">Q8A70_22550</name>
</gene>
<protein>
    <recommendedName>
        <fullName evidence="2">Phosphate-specific transport system accessory protein PhoU</fullName>
    </recommendedName>
</protein>
<keyword evidence="2" id="KW-0592">Phosphate transport</keyword>
<dbReference type="PANTHER" id="PTHR42930">
    <property type="entry name" value="PHOSPHATE-SPECIFIC TRANSPORT SYSTEM ACCESSORY PROTEIN PHOU"/>
    <property type="match status" value="1"/>
</dbReference>
<keyword evidence="2" id="KW-0813">Transport</keyword>
<evidence type="ECO:0000256" key="2">
    <source>
        <dbReference type="PIRNR" id="PIRNR003107"/>
    </source>
</evidence>
<dbReference type="PIRSF" id="PIRSF003107">
    <property type="entry name" value="PhoU"/>
    <property type="match status" value="1"/>
</dbReference>
<evidence type="ECO:0000313" key="5">
    <source>
        <dbReference type="Proteomes" id="UP001230156"/>
    </source>
</evidence>
<proteinExistence type="inferred from homology"/>
<comment type="caution">
    <text evidence="4">The sequence shown here is derived from an EMBL/GenBank/DDBJ whole genome shotgun (WGS) entry which is preliminary data.</text>
</comment>
<accession>A0ABU0YRZ1</accession>
<dbReference type="Proteomes" id="UP001230156">
    <property type="component" value="Unassembled WGS sequence"/>
</dbReference>
<organism evidence="4 5">
    <name type="scientific">Dongia sedimenti</name>
    <dbReference type="NCBI Taxonomy" id="3064282"/>
    <lineage>
        <taxon>Bacteria</taxon>
        <taxon>Pseudomonadati</taxon>
        <taxon>Pseudomonadota</taxon>
        <taxon>Alphaproteobacteria</taxon>
        <taxon>Rhodospirillales</taxon>
        <taxon>Dongiaceae</taxon>
        <taxon>Dongia</taxon>
    </lineage>
</organism>
<dbReference type="PANTHER" id="PTHR42930:SF3">
    <property type="entry name" value="PHOSPHATE-SPECIFIC TRANSPORT SYSTEM ACCESSORY PROTEIN PHOU"/>
    <property type="match status" value="1"/>
</dbReference>
<dbReference type="SUPFAM" id="SSF109755">
    <property type="entry name" value="PhoU-like"/>
    <property type="match status" value="1"/>
</dbReference>
<evidence type="ECO:0000256" key="1">
    <source>
        <dbReference type="ARBA" id="ARBA00008107"/>
    </source>
</evidence>
<dbReference type="Pfam" id="PF01895">
    <property type="entry name" value="PhoU"/>
    <property type="match status" value="2"/>
</dbReference>
<feature type="domain" description="PhoU" evidence="3">
    <location>
        <begin position="126"/>
        <end position="206"/>
    </location>
</feature>
<dbReference type="RefSeq" id="WP_379959822.1">
    <property type="nucleotide sequence ID" value="NZ_JAUYVI010000007.1"/>
</dbReference>
<comment type="subunit">
    <text evidence="2">Homodimer.</text>
</comment>
<dbReference type="InterPro" id="IPR026022">
    <property type="entry name" value="PhoU_dom"/>
</dbReference>
<evidence type="ECO:0000313" key="4">
    <source>
        <dbReference type="EMBL" id="MDQ7250488.1"/>
    </source>
</evidence>
<keyword evidence="5" id="KW-1185">Reference proteome</keyword>
<comment type="function">
    <text evidence="2">Plays a role in the regulation of phosphate uptake.</text>
</comment>
<dbReference type="InterPro" id="IPR028366">
    <property type="entry name" value="PhoU"/>
</dbReference>
<dbReference type="Gene3D" id="1.20.58.220">
    <property type="entry name" value="Phosphate transport system protein phou homolog 2, domain 2"/>
    <property type="match status" value="2"/>
</dbReference>
<sequence>MSEHISKAFEAELTQLGGLIDSIGSLALRQIEAVLDAAEGKDHAGLALVIAREPEADRLEHVIDRLVIRIMALRQPMAIDLRQVLSSFKVAIELERVCDHAKDMAERFEAAAGIGAAQLGAMVALGRRGAAMLRDAISAYRKGDAALAKDVRQRDRALDEAYTALFRDVLASMNEDVRRVSAGTQLLFMARDIERIGDLATDVAEMACYLVLGEPVEDDRPKADRTKSIGLPAAG</sequence>
<dbReference type="NCBIfam" id="TIGR02135">
    <property type="entry name" value="phoU_full"/>
    <property type="match status" value="1"/>
</dbReference>
<reference evidence="5" key="1">
    <citation type="submission" date="2023-08" db="EMBL/GenBank/DDBJ databases">
        <title>Rhodospirillaceae gen. nov., a novel taxon isolated from the Yangtze River Yuezi River estuary sludge.</title>
        <authorList>
            <person name="Ruan L."/>
        </authorList>
    </citation>
    <scope>NUCLEOTIDE SEQUENCE [LARGE SCALE GENOMIC DNA]</scope>
    <source>
        <strain evidence="5">R-7</strain>
    </source>
</reference>
<dbReference type="InterPro" id="IPR038078">
    <property type="entry name" value="PhoU-like_sf"/>
</dbReference>
<keyword evidence="2" id="KW-0963">Cytoplasm</keyword>
<evidence type="ECO:0000259" key="3">
    <source>
        <dbReference type="Pfam" id="PF01895"/>
    </source>
</evidence>
<feature type="domain" description="PhoU" evidence="3">
    <location>
        <begin position="21"/>
        <end position="107"/>
    </location>
</feature>